<comment type="caution">
    <text evidence="1">The sequence shown here is derived from an EMBL/GenBank/DDBJ whole genome shotgun (WGS) entry which is preliminary data.</text>
</comment>
<proteinExistence type="predicted"/>
<evidence type="ECO:0000313" key="2">
    <source>
        <dbReference type="Proteomes" id="UP001295462"/>
    </source>
</evidence>
<name>A0AAU9QPI7_9VIBR</name>
<gene>
    <name evidence="1" type="ORF">THF1A12_320091</name>
</gene>
<accession>A0AAU9QPI7</accession>
<reference evidence="1" key="1">
    <citation type="submission" date="2022-01" db="EMBL/GenBank/DDBJ databases">
        <authorList>
            <person name="Lagorce A."/>
        </authorList>
    </citation>
    <scope>NUCLEOTIDE SEQUENCE</scope>
    <source>
        <strain evidence="1">Th15_F1_A12</strain>
    </source>
</reference>
<dbReference type="EMBL" id="CAKMUD010000086">
    <property type="protein sequence ID" value="CAH1597534.1"/>
    <property type="molecule type" value="Genomic_DNA"/>
</dbReference>
<evidence type="ECO:0000313" key="1">
    <source>
        <dbReference type="EMBL" id="CAH1597534.1"/>
    </source>
</evidence>
<dbReference type="Proteomes" id="UP001295462">
    <property type="component" value="Unassembled WGS sequence"/>
</dbReference>
<protein>
    <submittedName>
        <fullName evidence="1">Uncharacterized protein</fullName>
    </submittedName>
</protein>
<dbReference type="AlphaFoldDB" id="A0AAU9QPI7"/>
<sequence length="64" mass="7028">MGTEPLTQNRKIALAAIDIGEYPISKPNNSVTAQIKPIDLASSEQIQIAKTFHNSMFIFPNLSL</sequence>
<organism evidence="1 2">
    <name type="scientific">Vibrio jasicida</name>
    <dbReference type="NCBI Taxonomy" id="766224"/>
    <lineage>
        <taxon>Bacteria</taxon>
        <taxon>Pseudomonadati</taxon>
        <taxon>Pseudomonadota</taxon>
        <taxon>Gammaproteobacteria</taxon>
        <taxon>Vibrionales</taxon>
        <taxon>Vibrionaceae</taxon>
        <taxon>Vibrio</taxon>
    </lineage>
</organism>